<organism evidence="14 15">
    <name type="scientific">Dendrobium thyrsiflorum</name>
    <name type="common">Pinecone-like raceme dendrobium</name>
    <name type="synonym">Orchid</name>
    <dbReference type="NCBI Taxonomy" id="117978"/>
    <lineage>
        <taxon>Eukaryota</taxon>
        <taxon>Viridiplantae</taxon>
        <taxon>Streptophyta</taxon>
        <taxon>Embryophyta</taxon>
        <taxon>Tracheophyta</taxon>
        <taxon>Spermatophyta</taxon>
        <taxon>Magnoliopsida</taxon>
        <taxon>Liliopsida</taxon>
        <taxon>Asparagales</taxon>
        <taxon>Orchidaceae</taxon>
        <taxon>Epidendroideae</taxon>
        <taxon>Malaxideae</taxon>
        <taxon>Dendrobiinae</taxon>
        <taxon>Dendrobium</taxon>
    </lineage>
</organism>
<keyword evidence="8" id="KW-0833">Ubl conjugation pathway</keyword>
<dbReference type="PANTHER" id="PTHR45977">
    <property type="entry name" value="TARGET OF ERK KINASE MPK-1"/>
    <property type="match status" value="1"/>
</dbReference>
<evidence type="ECO:0000256" key="4">
    <source>
        <dbReference type="ARBA" id="ARBA00022679"/>
    </source>
</evidence>
<accession>A0ABD0VEP7</accession>
<evidence type="ECO:0000256" key="7">
    <source>
        <dbReference type="ARBA" id="ARBA00022771"/>
    </source>
</evidence>
<evidence type="ECO:0000256" key="9">
    <source>
        <dbReference type="ARBA" id="ARBA00022833"/>
    </source>
</evidence>
<evidence type="ECO:0000256" key="3">
    <source>
        <dbReference type="ARBA" id="ARBA00012483"/>
    </source>
</evidence>
<evidence type="ECO:0000256" key="1">
    <source>
        <dbReference type="ARBA" id="ARBA00000900"/>
    </source>
</evidence>
<comment type="caution">
    <text evidence="14">The sequence shown here is derived from an EMBL/GenBank/DDBJ whole genome shotgun (WGS) entry which is preliminary data.</text>
</comment>
<evidence type="ECO:0000256" key="12">
    <source>
        <dbReference type="PROSITE-ProRule" id="PRU00175"/>
    </source>
</evidence>
<dbReference type="EC" id="2.3.2.27" evidence="3"/>
<evidence type="ECO:0000256" key="6">
    <source>
        <dbReference type="ARBA" id="ARBA00022723"/>
    </source>
</evidence>
<evidence type="ECO:0000259" key="13">
    <source>
        <dbReference type="PROSITE" id="PS50089"/>
    </source>
</evidence>
<dbReference type="InterPro" id="IPR011016">
    <property type="entry name" value="Znf_RING-CH"/>
</dbReference>
<keyword evidence="10" id="KW-1133">Transmembrane helix</keyword>
<name>A0ABD0VEP7_DENTH</name>
<evidence type="ECO:0000313" key="15">
    <source>
        <dbReference type="Proteomes" id="UP001552299"/>
    </source>
</evidence>
<keyword evidence="7 12" id="KW-0863">Zinc-finger</keyword>
<dbReference type="GO" id="GO:0061630">
    <property type="term" value="F:ubiquitin protein ligase activity"/>
    <property type="evidence" value="ECO:0007669"/>
    <property type="project" value="UniProtKB-EC"/>
</dbReference>
<dbReference type="Gene3D" id="3.30.40.10">
    <property type="entry name" value="Zinc/RING finger domain, C3HC4 (zinc finger)"/>
    <property type="match status" value="1"/>
</dbReference>
<dbReference type="SMART" id="SM00744">
    <property type="entry name" value="RINGv"/>
    <property type="match status" value="1"/>
</dbReference>
<comment type="catalytic activity">
    <reaction evidence="1">
        <text>S-ubiquitinyl-[E2 ubiquitin-conjugating enzyme]-L-cysteine + [acceptor protein]-L-lysine = [E2 ubiquitin-conjugating enzyme]-L-cysteine + N(6)-ubiquitinyl-[acceptor protein]-L-lysine.</text>
        <dbReference type="EC" id="2.3.2.27"/>
    </reaction>
</comment>
<keyword evidence="11" id="KW-0472">Membrane</keyword>
<proteinExistence type="predicted"/>
<dbReference type="AlphaFoldDB" id="A0ABD0VEP7"/>
<dbReference type="Pfam" id="PF13639">
    <property type="entry name" value="zf-RING_2"/>
    <property type="match status" value="1"/>
</dbReference>
<dbReference type="GO" id="GO:0008270">
    <property type="term" value="F:zinc ion binding"/>
    <property type="evidence" value="ECO:0007669"/>
    <property type="project" value="UniProtKB-KW"/>
</dbReference>
<evidence type="ECO:0000256" key="5">
    <source>
        <dbReference type="ARBA" id="ARBA00022692"/>
    </source>
</evidence>
<evidence type="ECO:0000256" key="10">
    <source>
        <dbReference type="ARBA" id="ARBA00022989"/>
    </source>
</evidence>
<dbReference type="PANTHER" id="PTHR45977:SF4">
    <property type="entry name" value="RING-TYPE DOMAIN-CONTAINING PROTEIN"/>
    <property type="match status" value="1"/>
</dbReference>
<reference evidence="14 15" key="1">
    <citation type="journal article" date="2024" name="Plant Biotechnol. J.">
        <title>Dendrobium thyrsiflorum genome and its molecular insights into genes involved in important horticultural traits.</title>
        <authorList>
            <person name="Chen B."/>
            <person name="Wang J.Y."/>
            <person name="Zheng P.J."/>
            <person name="Li K.L."/>
            <person name="Liang Y.M."/>
            <person name="Chen X.F."/>
            <person name="Zhang C."/>
            <person name="Zhao X."/>
            <person name="He X."/>
            <person name="Zhang G.Q."/>
            <person name="Liu Z.J."/>
            <person name="Xu Q."/>
        </authorList>
    </citation>
    <scope>NUCLEOTIDE SEQUENCE [LARGE SCALE GENOMIC DNA]</scope>
    <source>
        <strain evidence="14">GZMU011</strain>
    </source>
</reference>
<dbReference type="InterPro" id="IPR001841">
    <property type="entry name" value="Znf_RING"/>
</dbReference>
<dbReference type="GO" id="GO:0016020">
    <property type="term" value="C:membrane"/>
    <property type="evidence" value="ECO:0007669"/>
    <property type="project" value="UniProtKB-SubCell"/>
</dbReference>
<keyword evidence="5" id="KW-0812">Transmembrane</keyword>
<dbReference type="EMBL" id="JANQDX010000006">
    <property type="protein sequence ID" value="KAL0923520.1"/>
    <property type="molecule type" value="Genomic_DNA"/>
</dbReference>
<evidence type="ECO:0000256" key="8">
    <source>
        <dbReference type="ARBA" id="ARBA00022786"/>
    </source>
</evidence>
<evidence type="ECO:0000313" key="14">
    <source>
        <dbReference type="EMBL" id="KAL0923520.1"/>
    </source>
</evidence>
<keyword evidence="6" id="KW-0479">Metal-binding</keyword>
<dbReference type="PROSITE" id="PS50089">
    <property type="entry name" value="ZF_RING_2"/>
    <property type="match status" value="1"/>
</dbReference>
<gene>
    <name evidence="14" type="ORF">M5K25_007580</name>
</gene>
<dbReference type="InterPro" id="IPR013083">
    <property type="entry name" value="Znf_RING/FYVE/PHD"/>
</dbReference>
<dbReference type="SUPFAM" id="SSF57850">
    <property type="entry name" value="RING/U-box"/>
    <property type="match status" value="1"/>
</dbReference>
<comment type="subcellular location">
    <subcellularLocation>
        <location evidence="2">Membrane</location>
        <topology evidence="2">Multi-pass membrane protein</topology>
    </subcellularLocation>
</comment>
<evidence type="ECO:0000256" key="11">
    <source>
        <dbReference type="ARBA" id="ARBA00023136"/>
    </source>
</evidence>
<dbReference type="Proteomes" id="UP001552299">
    <property type="component" value="Unassembled WGS sequence"/>
</dbReference>
<keyword evidence="9" id="KW-0862">Zinc</keyword>
<protein>
    <recommendedName>
        <fullName evidence="3">RING-type E3 ubiquitin transferase</fullName>
        <ecNumber evidence="3">2.3.2.27</ecNumber>
    </recommendedName>
</protein>
<keyword evidence="4" id="KW-0808">Transferase</keyword>
<keyword evidence="15" id="KW-1185">Reference proteome</keyword>
<evidence type="ECO:0000256" key="2">
    <source>
        <dbReference type="ARBA" id="ARBA00004141"/>
    </source>
</evidence>
<sequence>MKIFYYIYKWPIPFYQAFKTTIWTKIDTVSLDYLYSQLCNEEINITVETTLDLSTASLALYSYRCCGSRNPAQGRGRALHVIKQRISLMKSLVSFLSHFVSISCLVLEDVSKAWIGGEESTTEEFQMDCCVCLSSLDEGDVTRKLPCHHMFHRDCVDQWLAMRQRTCPLCRLSVEARPLAAGELDFNDELVIRFSAFLAPGY</sequence>
<dbReference type="SMART" id="SM00184">
    <property type="entry name" value="RING"/>
    <property type="match status" value="1"/>
</dbReference>
<feature type="domain" description="RING-type" evidence="13">
    <location>
        <begin position="129"/>
        <end position="171"/>
    </location>
</feature>